<accession>A0ABQ3KPG1</accession>
<evidence type="ECO:0000313" key="2">
    <source>
        <dbReference type="Proteomes" id="UP000649955"/>
    </source>
</evidence>
<dbReference type="Gene3D" id="1.20.120.450">
    <property type="entry name" value="dinb family like domain"/>
    <property type="match status" value="1"/>
</dbReference>
<dbReference type="SUPFAM" id="SSF109854">
    <property type="entry name" value="DinB/YfiT-like putative metalloenzymes"/>
    <property type="match status" value="1"/>
</dbReference>
<keyword evidence="2" id="KW-1185">Reference proteome</keyword>
<dbReference type="InterPro" id="IPR034660">
    <property type="entry name" value="DinB/YfiT-like"/>
</dbReference>
<dbReference type="EMBL" id="BNAW01000051">
    <property type="protein sequence ID" value="GHG41748.1"/>
    <property type="molecule type" value="Genomic_DNA"/>
</dbReference>
<proteinExistence type="predicted"/>
<reference evidence="2" key="1">
    <citation type="journal article" date="2019" name="Int. J. Syst. Evol. Microbiol.">
        <title>The Global Catalogue of Microorganisms (GCM) 10K type strain sequencing project: providing services to taxonomists for standard genome sequencing and annotation.</title>
        <authorList>
            <consortium name="The Broad Institute Genomics Platform"/>
            <consortium name="The Broad Institute Genome Sequencing Center for Infectious Disease"/>
            <person name="Wu L."/>
            <person name="Ma J."/>
        </authorList>
    </citation>
    <scope>NUCLEOTIDE SEQUENCE [LARGE SCALE GENOMIC DNA]</scope>
    <source>
        <strain evidence="2">CGMCC 4.7680</strain>
    </source>
</reference>
<gene>
    <name evidence="1" type="ORF">GCM10017567_74310</name>
</gene>
<protein>
    <recommendedName>
        <fullName evidence="3">Mycothiol-dependent maleylpyruvate isomerase metal-binding domain-containing protein</fullName>
    </recommendedName>
</protein>
<organism evidence="1 2">
    <name type="scientific">Amycolatopsis bullii</name>
    <dbReference type="NCBI Taxonomy" id="941987"/>
    <lineage>
        <taxon>Bacteria</taxon>
        <taxon>Bacillati</taxon>
        <taxon>Actinomycetota</taxon>
        <taxon>Actinomycetes</taxon>
        <taxon>Pseudonocardiales</taxon>
        <taxon>Pseudonocardiaceae</taxon>
        <taxon>Amycolatopsis</taxon>
    </lineage>
</organism>
<name>A0ABQ3KPG1_9PSEU</name>
<sequence length="282" mass="30315">MDVTITGEQWAAARAALADAGQRFADLVESATVPGALATEAWSIAETAAHVVGIASSYTVMIDPHSPPSAGYEFLDLVPGTTIHSVAELNRTALDAFAERDVVVLARGMRTAVAEILARSEGMDPATPIDWLGGSRVPVAGILAHLVNELLIHGGDIARAEGRAWAIPSWQAALFLELFLVGMVRTDPGEILDARNPPARRIAVEFRSRHTTTVTLVLRGGRLTAEGPGSDPDAIVSFEPAALNLMLFHRLGRLSAMCRGKVRVHGRRPWLLVPFMRVLRMP</sequence>
<dbReference type="Proteomes" id="UP000649955">
    <property type="component" value="Unassembled WGS sequence"/>
</dbReference>
<evidence type="ECO:0008006" key="3">
    <source>
        <dbReference type="Google" id="ProtNLM"/>
    </source>
</evidence>
<evidence type="ECO:0000313" key="1">
    <source>
        <dbReference type="EMBL" id="GHG41748.1"/>
    </source>
</evidence>
<comment type="caution">
    <text evidence="1">The sequence shown here is derived from an EMBL/GenBank/DDBJ whole genome shotgun (WGS) entry which is preliminary data.</text>
</comment>
<dbReference type="RefSeq" id="WP_229903106.1">
    <property type="nucleotide sequence ID" value="NZ_BNAW01000051.1"/>
</dbReference>